<gene>
    <name evidence="1" type="ORF">C1SCF055_LOCUS2413</name>
</gene>
<evidence type="ECO:0000313" key="1">
    <source>
        <dbReference type="EMBL" id="CAI3973970.1"/>
    </source>
</evidence>
<dbReference type="EMBL" id="CAMXCT020000112">
    <property type="protein sequence ID" value="CAL1127345.1"/>
    <property type="molecule type" value="Genomic_DNA"/>
</dbReference>
<keyword evidence="3" id="KW-1185">Reference proteome</keyword>
<sequence>MGLSTSVCNADDRGVDHVDAETFPLKLLLNEVAVKTPSQVQTAWDEEEKEQLRRKNHQLRHEKNYWRDYARELEKERNELSESSFFSSLYISSPLTKCSEKVYRPDIYSHDKKWYKTNCPCCRRPLEISVTSLKEPWTSKAWTKRYCFATALWGANAGYALGALVLGQRLKELSPNIERVMLHTDDVPSNYLEAFEKDGLWQLRRVDYIDGVADLYVSKGNIFDGVFTKLQAWTLEDFAKVLLLDLDIIPLKPLDDLFNLRCPAAMVRGQGENAHGEEVDGSRFFGGEDNKDYPWGQQGGINAGLILLQPEVGIFEQMKSEVTCKCHPCHVAGNGPEQDYLSRFFAARRESPWHQISVAWNYQLHQSLFAIERVLQWKVFMDNSKTTRDFSQADNEWLPQRLRMGVEDIGVVHFSGEVKMWHRFLTAIPPSDDRRREVHHAVAQSAAETSDEAFAQYLLTHGRGHSLWVSKTAEPEEYQEHGCRREGQQIFVGEQDVTAALEWMVQRVVQVAVVSTQVWRQCYERLQPNLEELLKPKVPEGCFDLNTRVEVSWTMGQGEDRGSRKTVRWLPAQVLAVHENKDYVVRFQRGGDWGDTERHVHPSRVRLPEVNPSATVDGTDGTVHAAGNAAWRLGAHEFTAGMSS</sequence>
<organism evidence="1">
    <name type="scientific">Cladocopium goreaui</name>
    <dbReference type="NCBI Taxonomy" id="2562237"/>
    <lineage>
        <taxon>Eukaryota</taxon>
        <taxon>Sar</taxon>
        <taxon>Alveolata</taxon>
        <taxon>Dinophyceae</taxon>
        <taxon>Suessiales</taxon>
        <taxon>Symbiodiniaceae</taxon>
        <taxon>Cladocopium</taxon>
    </lineage>
</organism>
<dbReference type="InterPro" id="IPR002495">
    <property type="entry name" value="Glyco_trans_8"/>
</dbReference>
<reference evidence="2 3" key="2">
    <citation type="submission" date="2024-05" db="EMBL/GenBank/DDBJ databases">
        <authorList>
            <person name="Chen Y."/>
            <person name="Shah S."/>
            <person name="Dougan E. K."/>
            <person name="Thang M."/>
            <person name="Chan C."/>
        </authorList>
    </citation>
    <scope>NUCLEOTIDE SEQUENCE [LARGE SCALE GENOMIC DNA]</scope>
</reference>
<reference evidence="1" key="1">
    <citation type="submission" date="2022-10" db="EMBL/GenBank/DDBJ databases">
        <authorList>
            <person name="Chen Y."/>
            <person name="Dougan E. K."/>
            <person name="Chan C."/>
            <person name="Rhodes N."/>
            <person name="Thang M."/>
        </authorList>
    </citation>
    <scope>NUCLEOTIDE SEQUENCE</scope>
</reference>
<dbReference type="AlphaFoldDB" id="A0A9P1FGM5"/>
<protein>
    <submittedName>
        <fullName evidence="2">Uncharacterized protein R707</fullName>
    </submittedName>
</protein>
<dbReference type="InterPro" id="IPR050587">
    <property type="entry name" value="GNT1/Glycosyltrans_8"/>
</dbReference>
<dbReference type="InterPro" id="IPR029044">
    <property type="entry name" value="Nucleotide-diphossugar_trans"/>
</dbReference>
<dbReference type="Pfam" id="PF01501">
    <property type="entry name" value="Glyco_transf_8"/>
    <property type="match status" value="1"/>
</dbReference>
<dbReference type="Proteomes" id="UP001152797">
    <property type="component" value="Unassembled WGS sequence"/>
</dbReference>
<comment type="caution">
    <text evidence="1">The sequence shown here is derived from an EMBL/GenBank/DDBJ whole genome shotgun (WGS) entry which is preliminary data.</text>
</comment>
<dbReference type="EMBL" id="CAMXCT030000112">
    <property type="protein sequence ID" value="CAL4761282.1"/>
    <property type="molecule type" value="Genomic_DNA"/>
</dbReference>
<dbReference type="PANTHER" id="PTHR11183">
    <property type="entry name" value="GLYCOGENIN SUBFAMILY MEMBER"/>
    <property type="match status" value="1"/>
</dbReference>
<dbReference type="GO" id="GO:0016757">
    <property type="term" value="F:glycosyltransferase activity"/>
    <property type="evidence" value="ECO:0007669"/>
    <property type="project" value="InterPro"/>
</dbReference>
<dbReference type="EMBL" id="CAMXCT010000112">
    <property type="protein sequence ID" value="CAI3973970.1"/>
    <property type="molecule type" value="Genomic_DNA"/>
</dbReference>
<evidence type="ECO:0000313" key="3">
    <source>
        <dbReference type="Proteomes" id="UP001152797"/>
    </source>
</evidence>
<dbReference type="OrthoDB" id="10265990at2759"/>
<dbReference type="SUPFAM" id="SSF53448">
    <property type="entry name" value="Nucleotide-diphospho-sugar transferases"/>
    <property type="match status" value="1"/>
</dbReference>
<accession>A0A9P1FGM5</accession>
<evidence type="ECO:0000313" key="2">
    <source>
        <dbReference type="EMBL" id="CAL4761282.1"/>
    </source>
</evidence>
<proteinExistence type="predicted"/>
<name>A0A9P1FGM5_9DINO</name>
<dbReference type="Gene3D" id="3.90.550.10">
    <property type="entry name" value="Spore Coat Polysaccharide Biosynthesis Protein SpsA, Chain A"/>
    <property type="match status" value="1"/>
</dbReference>